<sequence length="86" mass="10474">ERIGNGRRQLGKQKRLVSFEVYRTNGICTNRRMFHNSANDRESIRSFLFHLYFWYDRKIAYVWIVGQIWWKIMYDSSKVMCASCIQ</sequence>
<reference evidence="1" key="1">
    <citation type="submission" date="2015-12" db="EMBL/GenBank/DDBJ databases">
        <title>Gene expression during late stages of embryo sac development: a critical building block for successful pollen-pistil interactions.</title>
        <authorList>
            <person name="Liu Y."/>
            <person name="Joly V."/>
            <person name="Sabar M."/>
            <person name="Matton D.P."/>
        </authorList>
    </citation>
    <scope>NUCLEOTIDE SEQUENCE</scope>
</reference>
<accession>A0A0V0GRX6</accession>
<dbReference type="EMBL" id="GEDG01032699">
    <property type="protein sequence ID" value="JAP10675.1"/>
    <property type="molecule type" value="Transcribed_RNA"/>
</dbReference>
<evidence type="ECO:0000313" key="1">
    <source>
        <dbReference type="EMBL" id="JAP10675.1"/>
    </source>
</evidence>
<protein>
    <submittedName>
        <fullName evidence="1">Putative ovule protein</fullName>
    </submittedName>
</protein>
<name>A0A0V0GRX6_SOLCH</name>
<proteinExistence type="predicted"/>
<organism evidence="1">
    <name type="scientific">Solanum chacoense</name>
    <name type="common">Chaco potato</name>
    <dbReference type="NCBI Taxonomy" id="4108"/>
    <lineage>
        <taxon>Eukaryota</taxon>
        <taxon>Viridiplantae</taxon>
        <taxon>Streptophyta</taxon>
        <taxon>Embryophyta</taxon>
        <taxon>Tracheophyta</taxon>
        <taxon>Spermatophyta</taxon>
        <taxon>Magnoliopsida</taxon>
        <taxon>eudicotyledons</taxon>
        <taxon>Gunneridae</taxon>
        <taxon>Pentapetalae</taxon>
        <taxon>asterids</taxon>
        <taxon>lamiids</taxon>
        <taxon>Solanales</taxon>
        <taxon>Solanaceae</taxon>
        <taxon>Solanoideae</taxon>
        <taxon>Solaneae</taxon>
        <taxon>Solanum</taxon>
    </lineage>
</organism>
<dbReference type="AlphaFoldDB" id="A0A0V0GRX6"/>
<feature type="non-terminal residue" evidence="1">
    <location>
        <position position="1"/>
    </location>
</feature>